<evidence type="ECO:0000313" key="5">
    <source>
        <dbReference type="Proteomes" id="UP000051315"/>
    </source>
</evidence>
<reference evidence="4 5" key="1">
    <citation type="journal article" date="2015" name="Genome Announc.">
        <title>Expanding the biotechnology potential of lactobacilli through comparative genomics of 213 strains and associated genera.</title>
        <authorList>
            <person name="Sun Z."/>
            <person name="Harris H.M."/>
            <person name="McCann A."/>
            <person name="Guo C."/>
            <person name="Argimon S."/>
            <person name="Zhang W."/>
            <person name="Yang X."/>
            <person name="Jeffery I.B."/>
            <person name="Cooney J.C."/>
            <person name="Kagawa T.F."/>
            <person name="Liu W."/>
            <person name="Song Y."/>
            <person name="Salvetti E."/>
            <person name="Wrobel A."/>
            <person name="Rasinkangas P."/>
            <person name="Parkhill J."/>
            <person name="Rea M.C."/>
            <person name="O'Sullivan O."/>
            <person name="Ritari J."/>
            <person name="Douillard F.P."/>
            <person name="Paul Ross R."/>
            <person name="Yang R."/>
            <person name="Briner A.E."/>
            <person name="Felis G.E."/>
            <person name="de Vos W.M."/>
            <person name="Barrangou R."/>
            <person name="Klaenhammer T.R."/>
            <person name="Caufield P.W."/>
            <person name="Cui Y."/>
            <person name="Zhang H."/>
            <person name="O'Toole P.W."/>
        </authorList>
    </citation>
    <scope>NUCLEOTIDE SEQUENCE [LARGE SCALE GENOMIC DNA]</scope>
    <source>
        <strain evidence="4 5">DSM 17758</strain>
    </source>
</reference>
<feature type="active site" description="Proton donor/acceptor" evidence="2">
    <location>
        <position position="82"/>
    </location>
</feature>
<accession>A0A0R1VT93</accession>
<dbReference type="GO" id="GO:0005829">
    <property type="term" value="C:cytosol"/>
    <property type="evidence" value="ECO:0007669"/>
    <property type="project" value="TreeGrafter"/>
</dbReference>
<dbReference type="PANTHER" id="PTHR46517:SF1">
    <property type="entry name" value="FRUCTOSE-2,6-BISPHOSPHATASE TIGAR"/>
    <property type="match status" value="1"/>
</dbReference>
<dbReference type="GO" id="GO:0045820">
    <property type="term" value="P:negative regulation of glycolytic process"/>
    <property type="evidence" value="ECO:0007669"/>
    <property type="project" value="TreeGrafter"/>
</dbReference>
<dbReference type="STRING" id="1423735.FC15_GL000084"/>
<dbReference type="InterPro" id="IPR001345">
    <property type="entry name" value="PG/BPGM_mutase_AS"/>
</dbReference>
<dbReference type="PROSITE" id="PS00175">
    <property type="entry name" value="PG_MUTASE"/>
    <property type="match status" value="1"/>
</dbReference>
<dbReference type="RefSeq" id="WP_057824967.1">
    <property type="nucleotide sequence ID" value="NZ_AZFX01000064.1"/>
</dbReference>
<dbReference type="CDD" id="cd07067">
    <property type="entry name" value="HP_PGM_like"/>
    <property type="match status" value="1"/>
</dbReference>
<dbReference type="Proteomes" id="UP000051315">
    <property type="component" value="Unassembled WGS sequence"/>
</dbReference>
<dbReference type="InterPro" id="IPR029033">
    <property type="entry name" value="His_PPase_superfam"/>
</dbReference>
<comment type="caution">
    <text evidence="4">The sequence shown here is derived from an EMBL/GenBank/DDBJ whole genome shotgun (WGS) entry which is preliminary data.</text>
</comment>
<sequence>MTQTLYLMRHGETLFNQLGKIQGQCDSPLTENGIAQAKLAASYFDAQPLDHVYSSPLERCVDTTELVLHGRLDYQRDRGLKEMYFGSYEAESKALLPKSPLDYQTFFVPFGGESTDAVQQRLVQTLTKIMNRPDHQHVLAVSHGDAIFNFLRSFMDPLAEWQRGFTNCIIFKLSYAHGRFALADIIRQDPK</sequence>
<dbReference type="SUPFAM" id="SSF53254">
    <property type="entry name" value="Phosphoglycerate mutase-like"/>
    <property type="match status" value="1"/>
</dbReference>
<dbReference type="GO" id="GO:0043456">
    <property type="term" value="P:regulation of pentose-phosphate shunt"/>
    <property type="evidence" value="ECO:0007669"/>
    <property type="project" value="TreeGrafter"/>
</dbReference>
<keyword evidence="1" id="KW-0378">Hydrolase</keyword>
<name>A0A0R1VT93_9LACO</name>
<dbReference type="GO" id="GO:0004331">
    <property type="term" value="F:fructose-2,6-bisphosphate 2-phosphatase activity"/>
    <property type="evidence" value="ECO:0007669"/>
    <property type="project" value="TreeGrafter"/>
</dbReference>
<dbReference type="EMBL" id="AZFX01000064">
    <property type="protein sequence ID" value="KRM08958.1"/>
    <property type="molecule type" value="Genomic_DNA"/>
</dbReference>
<evidence type="ECO:0000256" key="1">
    <source>
        <dbReference type="ARBA" id="ARBA00022801"/>
    </source>
</evidence>
<proteinExistence type="predicted"/>
<feature type="binding site" evidence="3">
    <location>
        <position position="59"/>
    </location>
    <ligand>
        <name>substrate</name>
    </ligand>
</feature>
<evidence type="ECO:0000256" key="3">
    <source>
        <dbReference type="PIRSR" id="PIRSR613078-2"/>
    </source>
</evidence>
<dbReference type="InterPro" id="IPR013078">
    <property type="entry name" value="His_Pase_superF_clade-1"/>
</dbReference>
<gene>
    <name evidence="4" type="ORF">FC15_GL000084</name>
</gene>
<dbReference type="PANTHER" id="PTHR46517">
    <property type="entry name" value="FRUCTOSE-2,6-BISPHOSPHATASE TIGAR"/>
    <property type="match status" value="1"/>
</dbReference>
<dbReference type="PATRIC" id="fig|1423735.3.peg.86"/>
<evidence type="ECO:0000313" key="4">
    <source>
        <dbReference type="EMBL" id="KRM08958.1"/>
    </source>
</evidence>
<dbReference type="AlphaFoldDB" id="A0A0R1VT93"/>
<keyword evidence="5" id="KW-1185">Reference proteome</keyword>
<protein>
    <submittedName>
        <fullName evidence="4">Phosphoglycerate mutase</fullName>
    </submittedName>
</protein>
<feature type="active site" description="Tele-phosphohistidine intermediate" evidence="2">
    <location>
        <position position="10"/>
    </location>
</feature>
<dbReference type="InterPro" id="IPR051695">
    <property type="entry name" value="Phosphoglycerate_Mutase"/>
</dbReference>
<dbReference type="OrthoDB" id="9782128at2"/>
<dbReference type="Gene3D" id="3.40.50.1240">
    <property type="entry name" value="Phosphoglycerate mutase-like"/>
    <property type="match status" value="1"/>
</dbReference>
<dbReference type="Pfam" id="PF00300">
    <property type="entry name" value="His_Phos_1"/>
    <property type="match status" value="1"/>
</dbReference>
<evidence type="ECO:0000256" key="2">
    <source>
        <dbReference type="PIRSR" id="PIRSR613078-1"/>
    </source>
</evidence>
<dbReference type="SMART" id="SM00855">
    <property type="entry name" value="PGAM"/>
    <property type="match status" value="1"/>
</dbReference>
<organism evidence="4 5">
    <name type="scientific">Lapidilactobacillus concavus DSM 17758</name>
    <dbReference type="NCBI Taxonomy" id="1423735"/>
    <lineage>
        <taxon>Bacteria</taxon>
        <taxon>Bacillati</taxon>
        <taxon>Bacillota</taxon>
        <taxon>Bacilli</taxon>
        <taxon>Lactobacillales</taxon>
        <taxon>Lactobacillaceae</taxon>
        <taxon>Lapidilactobacillus</taxon>
    </lineage>
</organism>
<feature type="binding site" evidence="3">
    <location>
        <begin position="9"/>
        <end position="16"/>
    </location>
    <ligand>
        <name>substrate</name>
    </ligand>
</feature>